<evidence type="ECO:0000259" key="2">
    <source>
        <dbReference type="PROSITE" id="PS50158"/>
    </source>
</evidence>
<accession>A0A843TKF6</accession>
<feature type="domain" description="CCHC-type" evidence="2">
    <location>
        <begin position="4"/>
        <end position="17"/>
    </location>
</feature>
<keyword evidence="1" id="KW-0479">Metal-binding</keyword>
<comment type="caution">
    <text evidence="3">The sequence shown here is derived from an EMBL/GenBank/DDBJ whole genome shotgun (WGS) entry which is preliminary data.</text>
</comment>
<dbReference type="Proteomes" id="UP000652761">
    <property type="component" value="Unassembled WGS sequence"/>
</dbReference>
<dbReference type="GO" id="GO:0008270">
    <property type="term" value="F:zinc ion binding"/>
    <property type="evidence" value="ECO:0007669"/>
    <property type="project" value="UniProtKB-KW"/>
</dbReference>
<dbReference type="GO" id="GO:0003676">
    <property type="term" value="F:nucleic acid binding"/>
    <property type="evidence" value="ECO:0007669"/>
    <property type="project" value="InterPro"/>
</dbReference>
<dbReference type="PROSITE" id="PS50158">
    <property type="entry name" value="ZF_CCHC"/>
    <property type="match status" value="1"/>
</dbReference>
<sequence>MIVCYECKKPGHMRGQCLELKKKLKKDKFTFKKAKAMMATWSDEDEDDNAQGSSEDEEIQCLMARSEDSNEVNSSFENYTIDDWVEAYTLLFEKFHECKSKNKALKKKITSLVHSTSDDEQIAILTKEIELLKIEKESHLVEMDCIKEKLQENVKEK</sequence>
<gene>
    <name evidence="3" type="ORF">Taro_002982</name>
</gene>
<evidence type="ECO:0000313" key="3">
    <source>
        <dbReference type="EMBL" id="MQL70706.1"/>
    </source>
</evidence>
<keyword evidence="1" id="KW-0863">Zinc-finger</keyword>
<keyword evidence="4" id="KW-1185">Reference proteome</keyword>
<dbReference type="EMBL" id="NMUH01000075">
    <property type="protein sequence ID" value="MQL70706.1"/>
    <property type="molecule type" value="Genomic_DNA"/>
</dbReference>
<protein>
    <recommendedName>
        <fullName evidence="2">CCHC-type domain-containing protein</fullName>
    </recommendedName>
</protein>
<organism evidence="3 4">
    <name type="scientific">Colocasia esculenta</name>
    <name type="common">Wild taro</name>
    <name type="synonym">Arum esculentum</name>
    <dbReference type="NCBI Taxonomy" id="4460"/>
    <lineage>
        <taxon>Eukaryota</taxon>
        <taxon>Viridiplantae</taxon>
        <taxon>Streptophyta</taxon>
        <taxon>Embryophyta</taxon>
        <taxon>Tracheophyta</taxon>
        <taxon>Spermatophyta</taxon>
        <taxon>Magnoliopsida</taxon>
        <taxon>Liliopsida</taxon>
        <taxon>Araceae</taxon>
        <taxon>Aroideae</taxon>
        <taxon>Colocasieae</taxon>
        <taxon>Colocasia</taxon>
    </lineage>
</organism>
<keyword evidence="1" id="KW-0862">Zinc</keyword>
<evidence type="ECO:0000256" key="1">
    <source>
        <dbReference type="PROSITE-ProRule" id="PRU00047"/>
    </source>
</evidence>
<dbReference type="AlphaFoldDB" id="A0A843TKF6"/>
<dbReference type="InterPro" id="IPR001878">
    <property type="entry name" value="Znf_CCHC"/>
</dbReference>
<proteinExistence type="predicted"/>
<name>A0A843TKF6_COLES</name>
<evidence type="ECO:0000313" key="4">
    <source>
        <dbReference type="Proteomes" id="UP000652761"/>
    </source>
</evidence>
<reference evidence="3" key="1">
    <citation type="submission" date="2017-07" db="EMBL/GenBank/DDBJ databases">
        <title>Taro Niue Genome Assembly and Annotation.</title>
        <authorList>
            <person name="Atibalentja N."/>
            <person name="Keating K."/>
            <person name="Fields C.J."/>
        </authorList>
    </citation>
    <scope>NUCLEOTIDE SEQUENCE</scope>
    <source>
        <strain evidence="3">Niue_2</strain>
        <tissue evidence="3">Leaf</tissue>
    </source>
</reference>